<dbReference type="Gene3D" id="2.40.30.10">
    <property type="entry name" value="Translation factors"/>
    <property type="match status" value="1"/>
</dbReference>
<dbReference type="GO" id="GO:0051537">
    <property type="term" value="F:2 iron, 2 sulfur cluster binding"/>
    <property type="evidence" value="ECO:0007669"/>
    <property type="project" value="UniProtKB-KW"/>
</dbReference>
<dbReference type="PANTHER" id="PTHR43513:SF3">
    <property type="entry name" value="DIHYDROOROTATE DEHYDROGENASE B (NAD(+)), ELECTRON TRANSFER SUBUNIT-RELATED"/>
    <property type="match status" value="1"/>
</dbReference>
<protein>
    <recommendedName>
        <fullName evidence="12">FAD-binding FR-type domain-containing protein</fullName>
    </recommendedName>
</protein>
<keyword evidence="6" id="KW-0274">FAD</keyword>
<dbReference type="GO" id="GO:0050660">
    <property type="term" value="F:flavin adenine dinucleotide binding"/>
    <property type="evidence" value="ECO:0007669"/>
    <property type="project" value="InterPro"/>
</dbReference>
<dbReference type="GO" id="GO:0016491">
    <property type="term" value="F:oxidoreductase activity"/>
    <property type="evidence" value="ECO:0007669"/>
    <property type="project" value="InterPro"/>
</dbReference>
<organism evidence="13">
    <name type="scientific">marine sediment metagenome</name>
    <dbReference type="NCBI Taxonomy" id="412755"/>
    <lineage>
        <taxon>unclassified sequences</taxon>
        <taxon>metagenomes</taxon>
        <taxon>ecological metagenomes</taxon>
    </lineage>
</organism>
<comment type="caution">
    <text evidence="13">The sequence shown here is derived from an EMBL/GenBank/DDBJ whole genome shotgun (WGS) entry which is preliminary data.</text>
</comment>
<evidence type="ECO:0000313" key="13">
    <source>
        <dbReference type="EMBL" id="KKL73835.1"/>
    </source>
</evidence>
<dbReference type="InterPro" id="IPR037117">
    <property type="entry name" value="Dihydroorotate_DH_ele_sf"/>
</dbReference>
<comment type="similarity">
    <text evidence="1">Belongs to the PyrK family.</text>
</comment>
<dbReference type="InterPro" id="IPR017927">
    <property type="entry name" value="FAD-bd_FR_type"/>
</dbReference>
<evidence type="ECO:0000256" key="6">
    <source>
        <dbReference type="ARBA" id="ARBA00022827"/>
    </source>
</evidence>
<evidence type="ECO:0000256" key="2">
    <source>
        <dbReference type="ARBA" id="ARBA00022448"/>
    </source>
</evidence>
<dbReference type="InterPro" id="IPR039261">
    <property type="entry name" value="FNR_nucleotide-bd"/>
</dbReference>
<keyword evidence="5" id="KW-0479">Metal-binding</keyword>
<dbReference type="GO" id="GO:0006221">
    <property type="term" value="P:pyrimidine nucleotide biosynthetic process"/>
    <property type="evidence" value="ECO:0007669"/>
    <property type="project" value="UniProtKB-KW"/>
</dbReference>
<keyword evidence="9" id="KW-0408">Iron</keyword>
<feature type="domain" description="FAD-binding FR-type" evidence="12">
    <location>
        <begin position="5"/>
        <end position="105"/>
    </location>
</feature>
<evidence type="ECO:0000256" key="10">
    <source>
        <dbReference type="ARBA" id="ARBA00023014"/>
    </source>
</evidence>
<dbReference type="Gene3D" id="3.40.50.80">
    <property type="entry name" value="Nucleotide-binding domain of ferredoxin-NADP reductase (FNR) module"/>
    <property type="match status" value="1"/>
</dbReference>
<dbReference type="Pfam" id="PF00175">
    <property type="entry name" value="NAD_binding_1"/>
    <property type="match status" value="1"/>
</dbReference>
<evidence type="ECO:0000256" key="9">
    <source>
        <dbReference type="ARBA" id="ARBA00023004"/>
    </source>
</evidence>
<evidence type="ECO:0000256" key="8">
    <source>
        <dbReference type="ARBA" id="ARBA00022982"/>
    </source>
</evidence>
<dbReference type="PROSITE" id="PS51384">
    <property type="entry name" value="FAD_FR"/>
    <property type="match status" value="1"/>
</dbReference>
<keyword evidence="3" id="KW-0285">Flavoprotein</keyword>
<dbReference type="SUPFAM" id="SSF52343">
    <property type="entry name" value="Ferredoxin reductase-like, C-terminal NADP-linked domain"/>
    <property type="match status" value="1"/>
</dbReference>
<dbReference type="CDD" id="cd06218">
    <property type="entry name" value="DHOD_e_trans"/>
    <property type="match status" value="1"/>
</dbReference>
<evidence type="ECO:0000256" key="1">
    <source>
        <dbReference type="ARBA" id="ARBA00006422"/>
    </source>
</evidence>
<evidence type="ECO:0000256" key="3">
    <source>
        <dbReference type="ARBA" id="ARBA00022630"/>
    </source>
</evidence>
<evidence type="ECO:0000256" key="11">
    <source>
        <dbReference type="ARBA" id="ARBA00034078"/>
    </source>
</evidence>
<keyword evidence="2" id="KW-0813">Transport</keyword>
<keyword evidence="8" id="KW-0249">Electron transport</keyword>
<evidence type="ECO:0000256" key="5">
    <source>
        <dbReference type="ARBA" id="ARBA00022723"/>
    </source>
</evidence>
<dbReference type="Pfam" id="PF10418">
    <property type="entry name" value="DHODB_Fe-S_bind"/>
    <property type="match status" value="1"/>
</dbReference>
<dbReference type="PANTHER" id="PTHR43513">
    <property type="entry name" value="DIHYDROOROTATE DEHYDROGENASE B (NAD(+)), ELECTRON TRANSFER SUBUNIT"/>
    <property type="match status" value="1"/>
</dbReference>
<reference evidence="13" key="1">
    <citation type="journal article" date="2015" name="Nature">
        <title>Complex archaea that bridge the gap between prokaryotes and eukaryotes.</title>
        <authorList>
            <person name="Spang A."/>
            <person name="Saw J.H."/>
            <person name="Jorgensen S.L."/>
            <person name="Zaremba-Niedzwiedzka K."/>
            <person name="Martijn J."/>
            <person name="Lind A.E."/>
            <person name="van Eijk R."/>
            <person name="Schleper C."/>
            <person name="Guy L."/>
            <person name="Ettema T.J."/>
        </authorList>
    </citation>
    <scope>NUCLEOTIDE SEQUENCE</scope>
</reference>
<dbReference type="Pfam" id="PF00970">
    <property type="entry name" value="FAD_binding_6"/>
    <property type="match status" value="1"/>
</dbReference>
<sequence>MNRVDLRHSASVVSNTRICTDHYRLVLQEDRLSSITLPGQFVNIRIHNREDLILRRPFSVALVKPEKSLFEIVYRVVGKGTSAMTDLQPDDVVDLLGPLGKGFRIPEKAANCLLLGGGCGVAPLWGVADKLYRTNSTMVVMLGFQSSATVFGEDVFRAYGADTFITTDDGSYGLKGFVSEHLEKAMDRQIDRAYVCGPTPMIKAVAPILKKANVACEISMEAYMGCGFGVCLSCVVSVRNGEAIEKQRVCVEGPVFRLEDMVLDHET</sequence>
<gene>
    <name evidence="13" type="ORF">LCGC14_2070930</name>
</gene>
<dbReference type="HAMAP" id="MF_01211">
    <property type="entry name" value="DHODB_Fe_S_bind"/>
    <property type="match status" value="1"/>
</dbReference>
<dbReference type="SUPFAM" id="SSF63380">
    <property type="entry name" value="Riboflavin synthase domain-like"/>
    <property type="match status" value="1"/>
</dbReference>
<keyword evidence="4" id="KW-0001">2Fe-2S</keyword>
<dbReference type="InterPro" id="IPR019480">
    <property type="entry name" value="Dihydroorotate_DH_Fe-S-bd"/>
</dbReference>
<dbReference type="InterPro" id="IPR017938">
    <property type="entry name" value="Riboflavin_synthase-like_b-brl"/>
</dbReference>
<dbReference type="PIRSF" id="PIRSF006816">
    <property type="entry name" value="Cyc3_hyd_g"/>
    <property type="match status" value="1"/>
</dbReference>
<accession>A0A0F9GWV7</accession>
<dbReference type="EMBL" id="LAZR01024840">
    <property type="protein sequence ID" value="KKL73835.1"/>
    <property type="molecule type" value="Genomic_DNA"/>
</dbReference>
<keyword evidence="10" id="KW-0411">Iron-sulfur</keyword>
<proteinExistence type="inferred from homology"/>
<evidence type="ECO:0000256" key="4">
    <source>
        <dbReference type="ARBA" id="ARBA00022714"/>
    </source>
</evidence>
<evidence type="ECO:0000256" key="7">
    <source>
        <dbReference type="ARBA" id="ARBA00022975"/>
    </source>
</evidence>
<evidence type="ECO:0000259" key="12">
    <source>
        <dbReference type="PROSITE" id="PS51384"/>
    </source>
</evidence>
<keyword evidence="7" id="KW-0665">Pyrimidine biosynthesis</keyword>
<dbReference type="InterPro" id="IPR050353">
    <property type="entry name" value="PyrK_electron_transfer"/>
</dbReference>
<dbReference type="AlphaFoldDB" id="A0A0F9GWV7"/>
<dbReference type="GO" id="GO:0046872">
    <property type="term" value="F:metal ion binding"/>
    <property type="evidence" value="ECO:0007669"/>
    <property type="project" value="UniProtKB-KW"/>
</dbReference>
<dbReference type="InterPro" id="IPR012165">
    <property type="entry name" value="Cyt_c3_hydrogenase_gsu"/>
</dbReference>
<comment type="cofactor">
    <cofactor evidence="11">
        <name>[2Fe-2S] cluster</name>
        <dbReference type="ChEBI" id="CHEBI:190135"/>
    </cofactor>
</comment>
<dbReference type="Gene3D" id="2.10.240.10">
    <property type="entry name" value="Dihydroorotate dehydrogenase, electron transfer subunit"/>
    <property type="match status" value="1"/>
</dbReference>
<dbReference type="InterPro" id="IPR023455">
    <property type="entry name" value="Dihydroorotate_DHASE_ETsu"/>
</dbReference>
<dbReference type="InterPro" id="IPR001433">
    <property type="entry name" value="OxRdtase_FAD/NAD-bd"/>
</dbReference>
<name>A0A0F9GWV7_9ZZZZ</name>
<dbReference type="InterPro" id="IPR008333">
    <property type="entry name" value="Cbr1-like_FAD-bd_dom"/>
</dbReference>